<dbReference type="Proteomes" id="UP000008144">
    <property type="component" value="Chromosome 4"/>
</dbReference>
<dbReference type="InParanoid" id="F7B144"/>
<name>F7B144_CIOIN</name>
<dbReference type="HOGENOM" id="CLU_1427532_0_0_1"/>
<evidence type="ECO:0000256" key="1">
    <source>
        <dbReference type="SAM" id="Phobius"/>
    </source>
</evidence>
<dbReference type="PROSITE" id="PS50010">
    <property type="entry name" value="DH_2"/>
    <property type="match status" value="1"/>
</dbReference>
<evidence type="ECO:0000313" key="4">
    <source>
        <dbReference type="Proteomes" id="UP000008144"/>
    </source>
</evidence>
<dbReference type="EMBL" id="EAAA01001987">
    <property type="status" value="NOT_ANNOTATED_CDS"/>
    <property type="molecule type" value="Genomic_DNA"/>
</dbReference>
<feature type="transmembrane region" description="Helical" evidence="1">
    <location>
        <begin position="87"/>
        <end position="105"/>
    </location>
</feature>
<sequence length="196" mass="21690">MRITQMETAIGLLAGCSLFLHLCTAGNFLPATEVGFIGSLFGYLHSICNLIARISLLSGVLLIIVEAKFPSIVSRYTHVQQRLLPKYLSKMLIASLLFTAVRLIIPGPVTYFSKLYKLCILTNLISAGLAVLNANSYSHSSSVSVRWRPKSTDAKKTEIKRSSSSDADVPTKRHRTAMELLQTETTYLRNLNTIIK</sequence>
<reference evidence="3" key="2">
    <citation type="journal article" date="2008" name="Genome Biol.">
        <title>Improved genome assembly and evidence-based global gene model set for the chordate Ciona intestinalis: new insight into intron and operon populations.</title>
        <authorList>
            <person name="Satou Y."/>
            <person name="Mineta K."/>
            <person name="Ogasawara M."/>
            <person name="Sasakura Y."/>
            <person name="Shoguchi E."/>
            <person name="Ueno K."/>
            <person name="Yamada L."/>
            <person name="Matsumoto J."/>
            <person name="Wasserscheid J."/>
            <person name="Dewar K."/>
            <person name="Wiley G.B."/>
            <person name="Macmil S.L."/>
            <person name="Roe B.A."/>
            <person name="Zeller R.W."/>
            <person name="Hastings K.E."/>
            <person name="Lemaire P."/>
            <person name="Lindquist E."/>
            <person name="Endo T."/>
            <person name="Hotta K."/>
            <person name="Inaba K."/>
        </authorList>
    </citation>
    <scope>NUCLEOTIDE SEQUENCE [LARGE SCALE GENOMIC DNA]</scope>
    <source>
        <strain evidence="3">wild type</strain>
    </source>
</reference>
<protein>
    <recommendedName>
        <fullName evidence="2">DH domain-containing protein</fullName>
    </recommendedName>
</protein>
<reference evidence="3" key="3">
    <citation type="submission" date="2025-08" db="UniProtKB">
        <authorList>
            <consortium name="Ensembl"/>
        </authorList>
    </citation>
    <scope>IDENTIFICATION</scope>
</reference>
<accession>F7B144</accession>
<dbReference type="GeneTree" id="ENSGT00660000096865"/>
<keyword evidence="1" id="KW-1133">Transmembrane helix</keyword>
<feature type="transmembrane region" description="Helical" evidence="1">
    <location>
        <begin position="41"/>
        <end position="66"/>
    </location>
</feature>
<keyword evidence="1" id="KW-0812">Transmembrane</keyword>
<evidence type="ECO:0000259" key="2">
    <source>
        <dbReference type="PROSITE" id="PS50010"/>
    </source>
</evidence>
<proteinExistence type="predicted"/>
<dbReference type="OMA" id="HLCTAGN"/>
<reference evidence="4" key="1">
    <citation type="journal article" date="2002" name="Science">
        <title>The draft genome of Ciona intestinalis: insights into chordate and vertebrate origins.</title>
        <authorList>
            <person name="Dehal P."/>
            <person name="Satou Y."/>
            <person name="Campbell R.K."/>
            <person name="Chapman J."/>
            <person name="Degnan B."/>
            <person name="De Tomaso A."/>
            <person name="Davidson B."/>
            <person name="Di Gregorio A."/>
            <person name="Gelpke M."/>
            <person name="Goodstein D.M."/>
            <person name="Harafuji N."/>
            <person name="Hastings K.E."/>
            <person name="Ho I."/>
            <person name="Hotta K."/>
            <person name="Huang W."/>
            <person name="Kawashima T."/>
            <person name="Lemaire P."/>
            <person name="Martinez D."/>
            <person name="Meinertzhagen I.A."/>
            <person name="Necula S."/>
            <person name="Nonaka M."/>
            <person name="Putnam N."/>
            <person name="Rash S."/>
            <person name="Saiga H."/>
            <person name="Satake M."/>
            <person name="Terry A."/>
            <person name="Yamada L."/>
            <person name="Wang H.G."/>
            <person name="Awazu S."/>
            <person name="Azumi K."/>
            <person name="Boore J."/>
            <person name="Branno M."/>
            <person name="Chin-Bow S."/>
            <person name="DeSantis R."/>
            <person name="Doyle S."/>
            <person name="Francino P."/>
            <person name="Keys D.N."/>
            <person name="Haga S."/>
            <person name="Hayashi H."/>
            <person name="Hino K."/>
            <person name="Imai K.S."/>
            <person name="Inaba K."/>
            <person name="Kano S."/>
            <person name="Kobayashi K."/>
            <person name="Kobayashi M."/>
            <person name="Lee B.I."/>
            <person name="Makabe K.W."/>
            <person name="Manohar C."/>
            <person name="Matassi G."/>
            <person name="Medina M."/>
            <person name="Mochizuki Y."/>
            <person name="Mount S."/>
            <person name="Morishita T."/>
            <person name="Miura S."/>
            <person name="Nakayama A."/>
            <person name="Nishizaka S."/>
            <person name="Nomoto H."/>
            <person name="Ohta F."/>
            <person name="Oishi K."/>
            <person name="Rigoutsos I."/>
            <person name="Sano M."/>
            <person name="Sasaki A."/>
            <person name="Sasakura Y."/>
            <person name="Shoguchi E."/>
            <person name="Shin-i T."/>
            <person name="Spagnuolo A."/>
            <person name="Stainier D."/>
            <person name="Suzuki M.M."/>
            <person name="Tassy O."/>
            <person name="Takatori N."/>
            <person name="Tokuoka M."/>
            <person name="Yagi K."/>
            <person name="Yoshizaki F."/>
            <person name="Wada S."/>
            <person name="Zhang C."/>
            <person name="Hyatt P.D."/>
            <person name="Larimer F."/>
            <person name="Detter C."/>
            <person name="Doggett N."/>
            <person name="Glavina T."/>
            <person name="Hawkins T."/>
            <person name="Richardson P."/>
            <person name="Lucas S."/>
            <person name="Kohara Y."/>
            <person name="Levine M."/>
            <person name="Satoh N."/>
            <person name="Rokhsar D.S."/>
        </authorList>
    </citation>
    <scope>NUCLEOTIDE SEQUENCE [LARGE SCALE GENOMIC DNA]</scope>
</reference>
<feature type="transmembrane region" description="Helical" evidence="1">
    <location>
        <begin position="111"/>
        <end position="132"/>
    </location>
</feature>
<reference evidence="3" key="4">
    <citation type="submission" date="2025-09" db="UniProtKB">
        <authorList>
            <consortium name="Ensembl"/>
        </authorList>
    </citation>
    <scope>IDENTIFICATION</scope>
</reference>
<dbReference type="GO" id="GO:0005085">
    <property type="term" value="F:guanyl-nucleotide exchange factor activity"/>
    <property type="evidence" value="ECO:0007669"/>
    <property type="project" value="InterPro"/>
</dbReference>
<feature type="domain" description="DH" evidence="2">
    <location>
        <begin position="172"/>
        <end position="196"/>
    </location>
</feature>
<keyword evidence="4" id="KW-1185">Reference proteome</keyword>
<dbReference type="InterPro" id="IPR000219">
    <property type="entry name" value="DH_dom"/>
</dbReference>
<dbReference type="Ensembl" id="ENSCINT00000025025.2">
    <property type="protein sequence ID" value="ENSCINP00000024779.2"/>
    <property type="gene ID" value="ENSCING00000013518.2"/>
</dbReference>
<dbReference type="AlphaFoldDB" id="F7B144"/>
<keyword evidence="1" id="KW-0472">Membrane</keyword>
<organism evidence="3 4">
    <name type="scientific">Ciona intestinalis</name>
    <name type="common">Transparent sea squirt</name>
    <name type="synonym">Ascidia intestinalis</name>
    <dbReference type="NCBI Taxonomy" id="7719"/>
    <lineage>
        <taxon>Eukaryota</taxon>
        <taxon>Metazoa</taxon>
        <taxon>Chordata</taxon>
        <taxon>Tunicata</taxon>
        <taxon>Ascidiacea</taxon>
        <taxon>Phlebobranchia</taxon>
        <taxon>Cionidae</taxon>
        <taxon>Ciona</taxon>
    </lineage>
</organism>
<evidence type="ECO:0000313" key="3">
    <source>
        <dbReference type="Ensembl" id="ENSCINP00000024779.2"/>
    </source>
</evidence>